<gene>
    <name evidence="5" type="primary">eutC</name>
    <name evidence="7" type="ORF">F0Q34_16720</name>
</gene>
<keyword evidence="4 5" id="KW-1283">Bacterial microcompartment</keyword>
<dbReference type="EC" id="4.3.1.7" evidence="5"/>
<evidence type="ECO:0000313" key="7">
    <source>
        <dbReference type="EMBL" id="KAA2212114.1"/>
    </source>
</evidence>
<proteinExistence type="inferred from homology"/>
<comment type="pathway">
    <text evidence="5">Amine and polyamine degradation; ethanolamine degradation.</text>
</comment>
<feature type="region of interest" description="Disordered" evidence="6">
    <location>
        <begin position="1"/>
        <end position="21"/>
    </location>
</feature>
<protein>
    <recommendedName>
        <fullName evidence="5">Ethanolamine ammonia-lyase small subunit</fullName>
        <shortName evidence="5">EAL small subunit</shortName>
        <ecNumber evidence="5">4.3.1.7</ecNumber>
    </recommendedName>
</protein>
<organism evidence="7 8">
    <name type="scientific">Teichococcus oryzae</name>
    <dbReference type="NCBI Taxonomy" id="1608942"/>
    <lineage>
        <taxon>Bacteria</taxon>
        <taxon>Pseudomonadati</taxon>
        <taxon>Pseudomonadota</taxon>
        <taxon>Alphaproteobacteria</taxon>
        <taxon>Acetobacterales</taxon>
        <taxon>Roseomonadaceae</taxon>
        <taxon>Roseomonas</taxon>
    </lineage>
</organism>
<evidence type="ECO:0000256" key="6">
    <source>
        <dbReference type="SAM" id="MobiDB-lite"/>
    </source>
</evidence>
<dbReference type="RefSeq" id="WP_149813386.1">
    <property type="nucleotide sequence ID" value="NZ_VUKA01000011.1"/>
</dbReference>
<dbReference type="Pfam" id="PF05985">
    <property type="entry name" value="EutC"/>
    <property type="match status" value="1"/>
</dbReference>
<evidence type="ECO:0000256" key="3">
    <source>
        <dbReference type="ARBA" id="ARBA00023285"/>
    </source>
</evidence>
<keyword evidence="2 5" id="KW-0456">Lyase</keyword>
<dbReference type="AlphaFoldDB" id="A0A5B2TDG4"/>
<keyword evidence="8" id="KW-1185">Reference proteome</keyword>
<comment type="cofactor">
    <cofactor evidence="5">
        <name>adenosylcob(III)alamin</name>
        <dbReference type="ChEBI" id="CHEBI:18408"/>
    </cofactor>
    <text evidence="5">Binds between the large and small subunits.</text>
</comment>
<keyword evidence="3 5" id="KW-0170">Cobalt</keyword>
<dbReference type="Gene3D" id="3.40.50.11240">
    <property type="entry name" value="Ethanolamine ammonia-lyase light chain (EutC)"/>
    <property type="match status" value="1"/>
</dbReference>
<accession>A0A5B2TDG4</accession>
<comment type="catalytic activity">
    <reaction evidence="5">
        <text>ethanolamine = acetaldehyde + NH4(+)</text>
        <dbReference type="Rhea" id="RHEA:15313"/>
        <dbReference type="ChEBI" id="CHEBI:15343"/>
        <dbReference type="ChEBI" id="CHEBI:28938"/>
        <dbReference type="ChEBI" id="CHEBI:57603"/>
        <dbReference type="EC" id="4.3.1.7"/>
    </reaction>
</comment>
<feature type="binding site" evidence="5">
    <location>
        <position position="217"/>
    </location>
    <ligand>
        <name>adenosylcob(III)alamin</name>
        <dbReference type="ChEBI" id="CHEBI:18408"/>
    </ligand>
</feature>
<dbReference type="InterPro" id="IPR042255">
    <property type="entry name" value="EutC_N"/>
</dbReference>
<keyword evidence="1 5" id="KW-0846">Cobalamin</keyword>
<comment type="function">
    <text evidence="5">Catalyzes the deamination of various vicinal amino-alcohols to oxo compounds. Allows this organism to utilize ethanolamine as the sole source of nitrogen and carbon in the presence of external vitamin B12.</text>
</comment>
<feature type="binding site" evidence="5">
    <location>
        <position position="167"/>
    </location>
    <ligand>
        <name>adenosylcob(III)alamin</name>
        <dbReference type="ChEBI" id="CHEBI:18408"/>
    </ligand>
</feature>
<dbReference type="PANTHER" id="PTHR39330:SF1">
    <property type="entry name" value="ETHANOLAMINE AMMONIA-LYASE SMALL SUBUNIT"/>
    <property type="match status" value="1"/>
</dbReference>
<dbReference type="PANTHER" id="PTHR39330">
    <property type="entry name" value="ETHANOLAMINE AMMONIA-LYASE LIGHT CHAIN"/>
    <property type="match status" value="1"/>
</dbReference>
<evidence type="ECO:0000256" key="4">
    <source>
        <dbReference type="ARBA" id="ARBA00024446"/>
    </source>
</evidence>
<name>A0A5B2TDG4_9PROT</name>
<dbReference type="GO" id="GO:0046336">
    <property type="term" value="P:ethanolamine catabolic process"/>
    <property type="evidence" value="ECO:0007669"/>
    <property type="project" value="UniProtKB-UniRule"/>
</dbReference>
<feature type="binding site" evidence="5">
    <location>
        <position position="188"/>
    </location>
    <ligand>
        <name>adenosylcob(III)alamin</name>
        <dbReference type="ChEBI" id="CHEBI:18408"/>
    </ligand>
</feature>
<dbReference type="Gene3D" id="1.10.30.40">
    <property type="entry name" value="Ethanolamine ammonia-lyase light chain (EutC), N-terminal domain"/>
    <property type="match status" value="1"/>
</dbReference>
<dbReference type="GO" id="GO:0009350">
    <property type="term" value="C:ethanolamine ammonia-lyase complex"/>
    <property type="evidence" value="ECO:0007669"/>
    <property type="project" value="UniProtKB-UniRule"/>
</dbReference>
<evidence type="ECO:0000313" key="8">
    <source>
        <dbReference type="Proteomes" id="UP000322110"/>
    </source>
</evidence>
<dbReference type="Proteomes" id="UP000322110">
    <property type="component" value="Unassembled WGS sequence"/>
</dbReference>
<dbReference type="InterPro" id="IPR042251">
    <property type="entry name" value="EutC_C"/>
</dbReference>
<dbReference type="PIRSF" id="PIRSF018982">
    <property type="entry name" value="EutC"/>
    <property type="match status" value="1"/>
</dbReference>
<dbReference type="HAMAP" id="MF_00601">
    <property type="entry name" value="EutC"/>
    <property type="match status" value="1"/>
</dbReference>
<dbReference type="UniPathway" id="UPA00560"/>
<evidence type="ECO:0000256" key="1">
    <source>
        <dbReference type="ARBA" id="ARBA00022628"/>
    </source>
</evidence>
<feature type="compositionally biased region" description="Polar residues" evidence="6">
    <location>
        <begin position="1"/>
        <end position="11"/>
    </location>
</feature>
<comment type="subunit">
    <text evidence="5">The basic unit is a heterodimer which dimerizes to form tetramers. The heterotetramers trimerize; 6 large subunits form a core ring with 6 small subunits projecting outwards.</text>
</comment>
<dbReference type="GO" id="GO:0008851">
    <property type="term" value="F:ethanolamine ammonia-lyase activity"/>
    <property type="evidence" value="ECO:0007669"/>
    <property type="project" value="UniProtKB-UniRule"/>
</dbReference>
<dbReference type="GO" id="GO:0006520">
    <property type="term" value="P:amino acid metabolic process"/>
    <property type="evidence" value="ECO:0007669"/>
    <property type="project" value="InterPro"/>
</dbReference>
<dbReference type="EMBL" id="VUKA01000011">
    <property type="protein sequence ID" value="KAA2212114.1"/>
    <property type="molecule type" value="Genomic_DNA"/>
</dbReference>
<dbReference type="InterPro" id="IPR009246">
    <property type="entry name" value="EutC"/>
</dbReference>
<comment type="caution">
    <text evidence="7">The sequence shown here is derived from an EMBL/GenBank/DDBJ whole genome shotgun (WGS) entry which is preliminary data.</text>
</comment>
<dbReference type="GO" id="GO:0031419">
    <property type="term" value="F:cobalamin binding"/>
    <property type="evidence" value="ECO:0007669"/>
    <property type="project" value="UniProtKB-UniRule"/>
</dbReference>
<reference evidence="7 8" key="1">
    <citation type="journal article" date="2015" name="Int. J. Syst. Evol. Microbiol.">
        <title>Roseomonas oryzae sp. nov., isolated from paddy rhizosphere soil.</title>
        <authorList>
            <person name="Ramaprasad E.V."/>
            <person name="Sasikala Ch."/>
            <person name="Ramana Ch.V."/>
        </authorList>
    </citation>
    <scope>NUCLEOTIDE SEQUENCE [LARGE SCALE GENOMIC DNA]</scope>
    <source>
        <strain evidence="7 8">KCTC 42542</strain>
    </source>
</reference>
<dbReference type="OrthoDB" id="114248at2"/>
<comment type="subcellular location">
    <subcellularLocation>
        <location evidence="5">Bacterial microcompartment</location>
    </subcellularLocation>
</comment>
<dbReference type="NCBIfam" id="NF003971">
    <property type="entry name" value="PRK05465.1"/>
    <property type="match status" value="1"/>
</dbReference>
<comment type="similarity">
    <text evidence="5">Belongs to the EutC family.</text>
</comment>
<evidence type="ECO:0000256" key="2">
    <source>
        <dbReference type="ARBA" id="ARBA00023239"/>
    </source>
</evidence>
<dbReference type="GO" id="GO:0031471">
    <property type="term" value="C:ethanolamine degradation polyhedral organelle"/>
    <property type="evidence" value="ECO:0007669"/>
    <property type="project" value="UniProtKB-UniRule"/>
</dbReference>
<evidence type="ECO:0000256" key="5">
    <source>
        <dbReference type="HAMAP-Rule" id="MF_00601"/>
    </source>
</evidence>
<sequence>MPVNTDAQNTDAKPAAGGRSIDPLLDPWASLRRFTPARIGLGRTGDAPPLGAVLDFQLAHARARDAVHAPLDLEALRADLAGLPLCRVRSQAPDRATYLRRPDLGRRLHPDCRAELPPGMWDAVFVLADGLSATAVQRHAASLLRATLRRLPGWRIAPVVIATQARVALGDEIGEALGASLCAVLIGERPGLSVADSLGVYLTHAPRRGRRDAERNCISNIHRSGGLPPEQAAEKLAWLMTEALRLRLTGTGLKDDQPALPSPAPPVIEG</sequence>